<dbReference type="InterPro" id="IPR035892">
    <property type="entry name" value="C2_domain_sf"/>
</dbReference>
<feature type="domain" description="C2" evidence="4">
    <location>
        <begin position="172"/>
        <end position="290"/>
    </location>
</feature>
<evidence type="ECO:0000256" key="3">
    <source>
        <dbReference type="SAM" id="Phobius"/>
    </source>
</evidence>
<gene>
    <name evidence="5" type="ORF">TCHU04912_LOCUS19760</name>
</gene>
<evidence type="ECO:0000313" key="5">
    <source>
        <dbReference type="EMBL" id="CAD9218813.1"/>
    </source>
</evidence>
<dbReference type="AlphaFoldDB" id="A0A7S1T4F7"/>
<dbReference type="InterPro" id="IPR044511">
    <property type="entry name" value="At1g03370/At5g50170-like"/>
</dbReference>
<protein>
    <recommendedName>
        <fullName evidence="4">C2 domain-containing protein</fullName>
    </recommendedName>
</protein>
<feature type="region of interest" description="Disordered" evidence="2">
    <location>
        <begin position="514"/>
        <end position="588"/>
    </location>
</feature>
<name>A0A7S1T4F7_9CHLO</name>
<dbReference type="PANTHER" id="PTHR46296:SF8">
    <property type="entry name" value="OS06G0297800 PROTEIN"/>
    <property type="match status" value="1"/>
</dbReference>
<reference evidence="5" key="1">
    <citation type="submission" date="2021-01" db="EMBL/GenBank/DDBJ databases">
        <authorList>
            <person name="Corre E."/>
            <person name="Pelletier E."/>
            <person name="Niang G."/>
            <person name="Scheremetjew M."/>
            <person name="Finn R."/>
            <person name="Kale V."/>
            <person name="Holt S."/>
            <person name="Cochrane G."/>
            <person name="Meng A."/>
            <person name="Brown T."/>
            <person name="Cohen L."/>
        </authorList>
    </citation>
    <scope>NUCLEOTIDE SEQUENCE</scope>
    <source>
        <strain evidence="5">PLY429</strain>
    </source>
</reference>
<keyword evidence="3" id="KW-0472">Membrane</keyword>
<feature type="compositionally biased region" description="Polar residues" evidence="2">
    <location>
        <begin position="416"/>
        <end position="426"/>
    </location>
</feature>
<feature type="compositionally biased region" description="Polar residues" evidence="2">
    <location>
        <begin position="530"/>
        <end position="539"/>
    </location>
</feature>
<dbReference type="SMART" id="SM00239">
    <property type="entry name" value="C2"/>
    <property type="match status" value="1"/>
</dbReference>
<evidence type="ECO:0000256" key="1">
    <source>
        <dbReference type="SAM" id="Coils"/>
    </source>
</evidence>
<dbReference type="CDD" id="cd00030">
    <property type="entry name" value="C2"/>
    <property type="match status" value="1"/>
</dbReference>
<evidence type="ECO:0000256" key="2">
    <source>
        <dbReference type="SAM" id="MobiDB-lite"/>
    </source>
</evidence>
<proteinExistence type="predicted"/>
<dbReference type="Pfam" id="PF00168">
    <property type="entry name" value="C2"/>
    <property type="match status" value="1"/>
</dbReference>
<keyword evidence="1" id="KW-0175">Coiled coil</keyword>
<sequence>MAPITVVGKLMASLLMVIALVVIALPVSIIGTNFTLEWERFKEEQKAVMRAAKLPAKLKQAYPVLEMWMEDLNQHCYSLRKETAHMRKLNKKLKESLPENQVQLLEEVMKSAEAIKDLSNDDISTSTASIAKMLRRIQETQERLGALNKEAKSCLRQSVRAVQKSFSGALCRQTLVDGQAGNLKDLRRFKGFVLINVIGCKGLPVNNTLADIPDAYVIFASGVESCKTSVVNNSASPYFDETLILLIDDPSVLVSIDVFDKEMFSKDEFLGSYKLPLPRSSSPGAPRDPLATWKPHTFKLEGSAKDCGTLMMRYAFYELSALTEEQLTNPELWPKLMQLTTSIDVPSIVNKDVLSEVAALTQRAVDPSAEAGTGTVGGTTATGYYDGYHNEYRDSIETSTTEMIGSNLPSDAFNDTFRSSVESPQLTPHERYSRPLLGDTLPSSFQFRQNSLLNDTMGSQDSINIFEGAVSPARHGSLTVTLPPLPGGRFSGSMAPTPEGEVALPSTIRPFHVDEKTPLQTSFKTREDSSAPNQTQRSMSAADIRQGPDDIMVVPRFCSDPAARFSLTTGAESSDAESSGPPPPEYSS</sequence>
<dbReference type="PROSITE" id="PS50004">
    <property type="entry name" value="C2"/>
    <property type="match status" value="1"/>
</dbReference>
<feature type="coiled-coil region" evidence="1">
    <location>
        <begin position="130"/>
        <end position="157"/>
    </location>
</feature>
<dbReference type="PANTHER" id="PTHR46296">
    <property type="entry name" value="BNAA05G37250D PROTEIN"/>
    <property type="match status" value="1"/>
</dbReference>
<keyword evidence="3" id="KW-1133">Transmembrane helix</keyword>
<feature type="transmembrane region" description="Helical" evidence="3">
    <location>
        <begin position="12"/>
        <end position="36"/>
    </location>
</feature>
<organism evidence="5">
    <name type="scientific">Tetraselmis chuii</name>
    <dbReference type="NCBI Taxonomy" id="63592"/>
    <lineage>
        <taxon>Eukaryota</taxon>
        <taxon>Viridiplantae</taxon>
        <taxon>Chlorophyta</taxon>
        <taxon>core chlorophytes</taxon>
        <taxon>Chlorodendrophyceae</taxon>
        <taxon>Chlorodendrales</taxon>
        <taxon>Chlorodendraceae</taxon>
        <taxon>Tetraselmis</taxon>
    </lineage>
</organism>
<dbReference type="InterPro" id="IPR000008">
    <property type="entry name" value="C2_dom"/>
</dbReference>
<accession>A0A7S1T4F7</accession>
<keyword evidence="3" id="KW-0812">Transmembrane</keyword>
<dbReference type="SUPFAM" id="SSF49562">
    <property type="entry name" value="C2 domain (Calcium/lipid-binding domain, CaLB)"/>
    <property type="match status" value="1"/>
</dbReference>
<dbReference type="EMBL" id="HBGG01038338">
    <property type="protein sequence ID" value="CAD9218813.1"/>
    <property type="molecule type" value="Transcribed_RNA"/>
</dbReference>
<dbReference type="SUPFAM" id="SSF81324">
    <property type="entry name" value="Voltage-gated potassium channels"/>
    <property type="match status" value="1"/>
</dbReference>
<feature type="region of interest" description="Disordered" evidence="2">
    <location>
        <begin position="415"/>
        <end position="437"/>
    </location>
</feature>
<dbReference type="Gene3D" id="2.60.40.150">
    <property type="entry name" value="C2 domain"/>
    <property type="match status" value="1"/>
</dbReference>
<evidence type="ECO:0000259" key="4">
    <source>
        <dbReference type="PROSITE" id="PS50004"/>
    </source>
</evidence>